<dbReference type="OrthoDB" id="1522899at2"/>
<dbReference type="EMBL" id="VIAR01000008">
    <property type="protein sequence ID" value="TQD38528.1"/>
    <property type="molecule type" value="Genomic_DNA"/>
</dbReference>
<dbReference type="Proteomes" id="UP000317169">
    <property type="component" value="Unassembled WGS sequence"/>
</dbReference>
<feature type="chain" id="PRO_5021221260" evidence="2">
    <location>
        <begin position="22"/>
        <end position="457"/>
    </location>
</feature>
<dbReference type="SMART" id="SM00028">
    <property type="entry name" value="TPR"/>
    <property type="match status" value="2"/>
</dbReference>
<dbReference type="Gene3D" id="1.25.40.10">
    <property type="entry name" value="Tetratricopeptide repeat domain"/>
    <property type="match status" value="1"/>
</dbReference>
<feature type="repeat" description="TPR" evidence="1">
    <location>
        <begin position="331"/>
        <end position="364"/>
    </location>
</feature>
<dbReference type="AlphaFoldDB" id="A0A507ZS37"/>
<dbReference type="InterPro" id="IPR019734">
    <property type="entry name" value="TPR_rpt"/>
</dbReference>
<evidence type="ECO:0000256" key="2">
    <source>
        <dbReference type="SAM" id="SignalP"/>
    </source>
</evidence>
<dbReference type="SUPFAM" id="SSF48452">
    <property type="entry name" value="TPR-like"/>
    <property type="match status" value="2"/>
</dbReference>
<evidence type="ECO:0000256" key="1">
    <source>
        <dbReference type="PROSITE-ProRule" id="PRU00339"/>
    </source>
</evidence>
<dbReference type="RefSeq" id="WP_141421955.1">
    <property type="nucleotide sequence ID" value="NZ_VIAR01000008.1"/>
</dbReference>
<dbReference type="Pfam" id="PF13424">
    <property type="entry name" value="TPR_12"/>
    <property type="match status" value="1"/>
</dbReference>
<comment type="caution">
    <text evidence="3">The sequence shown here is derived from an EMBL/GenBank/DDBJ whole genome shotgun (WGS) entry which is preliminary data.</text>
</comment>
<name>A0A507ZS37_9FLAO</name>
<dbReference type="PROSITE" id="PS50005">
    <property type="entry name" value="TPR"/>
    <property type="match status" value="2"/>
</dbReference>
<evidence type="ECO:0000313" key="4">
    <source>
        <dbReference type="Proteomes" id="UP000317169"/>
    </source>
</evidence>
<keyword evidence="1" id="KW-0802">TPR repeat</keyword>
<evidence type="ECO:0000313" key="3">
    <source>
        <dbReference type="EMBL" id="TQD38528.1"/>
    </source>
</evidence>
<dbReference type="InterPro" id="IPR011990">
    <property type="entry name" value="TPR-like_helical_dom_sf"/>
</dbReference>
<sequence length="457" mass="51992">MKTKFLILLTGVFLSAGVLNAQQVDCNTELSLFSQSAKIKDYKTAKPHYDKLIQNCPDSHMAIYQYGERMFKGLLKKGDEAKKEAYAKGLIENHKKRLEYFPAKTKKGETYADIAQVMYDNKIGTKEEQYQAFDKAWKADKDSFNSPKALYTYFSLLVDLQDEGEKDLKEVFLKYDELIQKIENQEIVRAEEAQPLIEKQEMNEELTSAEKRVLKNSEIYLTNFSKIKGGINQKLGERADCENLIPLYNKDFDENKNDVDWLKRAAARLSAKECTKDPLFFKLVEALHQKEPSAKSALYLGQLASKDGNASKALEYYNQSAELEDNNLDKARVYKMIAGNYKSRGQYSSARKYYRRALKAQPSLGSAYLQIASMYAKSANDCGDNIFEKRAVYWLAADYARRAGRVNPAIKSSADQAANSYMGRAPQKSDIFQYDYKPGSRINIGCWIGESVTVPSL</sequence>
<feature type="signal peptide" evidence="2">
    <location>
        <begin position="1"/>
        <end position="21"/>
    </location>
</feature>
<keyword evidence="2" id="KW-0732">Signal</keyword>
<accession>A0A507ZS37</accession>
<gene>
    <name evidence="3" type="ORF">FKR84_08905</name>
</gene>
<feature type="repeat" description="TPR" evidence="1">
    <location>
        <begin position="294"/>
        <end position="327"/>
    </location>
</feature>
<protein>
    <submittedName>
        <fullName evidence="3">Tetratricopeptide repeat protein</fullName>
    </submittedName>
</protein>
<organism evidence="3 4">
    <name type="scientific">Haloflavibacter putidus</name>
    <dbReference type="NCBI Taxonomy" id="2576776"/>
    <lineage>
        <taxon>Bacteria</taxon>
        <taxon>Pseudomonadati</taxon>
        <taxon>Bacteroidota</taxon>
        <taxon>Flavobacteriia</taxon>
        <taxon>Flavobacteriales</taxon>
        <taxon>Flavobacteriaceae</taxon>
        <taxon>Haloflavibacter</taxon>
    </lineage>
</organism>
<proteinExistence type="predicted"/>
<reference evidence="3 4" key="1">
    <citation type="submission" date="2019-06" db="EMBL/GenBank/DDBJ databases">
        <title>Flavibacter putida gen. nov., sp. nov., a novel marine bacterium of the family Flavobacteriaceae isolated from coastal seawater.</title>
        <authorList>
            <person name="Feng X."/>
        </authorList>
    </citation>
    <scope>NUCLEOTIDE SEQUENCE [LARGE SCALE GENOMIC DNA]</scope>
    <source>
        <strain evidence="3 4">PLHSN227</strain>
    </source>
</reference>
<keyword evidence="4" id="KW-1185">Reference proteome</keyword>